<dbReference type="OrthoDB" id="7555192at2759"/>
<dbReference type="EMBL" id="LBMM01009602">
    <property type="protein sequence ID" value="KMQ88005.1"/>
    <property type="molecule type" value="Genomic_DNA"/>
</dbReference>
<protein>
    <submittedName>
        <fullName evidence="2">Craniofacial development protein 2-like protein</fullName>
    </submittedName>
</protein>
<keyword evidence="1" id="KW-0472">Membrane</keyword>
<keyword evidence="3" id="KW-1185">Reference proteome</keyword>
<dbReference type="AlphaFoldDB" id="A0A0J7N5M9"/>
<organism evidence="2 3">
    <name type="scientific">Lasius niger</name>
    <name type="common">Black garden ant</name>
    <dbReference type="NCBI Taxonomy" id="67767"/>
    <lineage>
        <taxon>Eukaryota</taxon>
        <taxon>Metazoa</taxon>
        <taxon>Ecdysozoa</taxon>
        <taxon>Arthropoda</taxon>
        <taxon>Hexapoda</taxon>
        <taxon>Insecta</taxon>
        <taxon>Pterygota</taxon>
        <taxon>Neoptera</taxon>
        <taxon>Endopterygota</taxon>
        <taxon>Hymenoptera</taxon>
        <taxon>Apocrita</taxon>
        <taxon>Aculeata</taxon>
        <taxon>Formicoidea</taxon>
        <taxon>Formicidae</taxon>
        <taxon>Formicinae</taxon>
        <taxon>Lasius</taxon>
        <taxon>Lasius</taxon>
    </lineage>
</organism>
<name>A0A0J7N5M9_LASNI</name>
<evidence type="ECO:0000256" key="1">
    <source>
        <dbReference type="SAM" id="Phobius"/>
    </source>
</evidence>
<evidence type="ECO:0000313" key="2">
    <source>
        <dbReference type="EMBL" id="KMQ88005.1"/>
    </source>
</evidence>
<dbReference type="SUPFAM" id="SSF56219">
    <property type="entry name" value="DNase I-like"/>
    <property type="match status" value="1"/>
</dbReference>
<comment type="caution">
    <text evidence="2">The sequence shown here is derived from an EMBL/GenBank/DDBJ whole genome shotgun (WGS) entry which is preliminary data.</text>
</comment>
<gene>
    <name evidence="2" type="ORF">RF55_12582</name>
</gene>
<evidence type="ECO:0000313" key="3">
    <source>
        <dbReference type="Proteomes" id="UP000036403"/>
    </source>
</evidence>
<dbReference type="STRING" id="67767.A0A0J7N5M9"/>
<sequence>MTNLFTWNVLLLYRPGALGMLKHIFGTGFIVIKRIKHLVLDFIPVNERICVLRVKGKFFNLNIINAHVPTKDKDERIKDEFYETLERVYDCRPKNEIKILIGDLNAQIRRERIYQEYAGRHSVHEMTNDNGSRLMGLAASKRMFVGSTKFEHKKYTKSHGKDVAATQEIK</sequence>
<feature type="transmembrane region" description="Helical" evidence="1">
    <location>
        <begin position="12"/>
        <end position="32"/>
    </location>
</feature>
<dbReference type="PANTHER" id="PTHR23227">
    <property type="entry name" value="BUCENTAUR RELATED"/>
    <property type="match status" value="1"/>
</dbReference>
<dbReference type="InterPro" id="IPR027124">
    <property type="entry name" value="Swc5/CFDP1/2"/>
</dbReference>
<dbReference type="PaxDb" id="67767-A0A0J7N5M9"/>
<dbReference type="Proteomes" id="UP000036403">
    <property type="component" value="Unassembled WGS sequence"/>
</dbReference>
<proteinExistence type="predicted"/>
<dbReference type="InterPro" id="IPR036691">
    <property type="entry name" value="Endo/exonu/phosph_ase_sf"/>
</dbReference>
<keyword evidence="1" id="KW-0812">Transmembrane</keyword>
<dbReference type="PANTHER" id="PTHR23227:SF85">
    <property type="entry name" value="CRANIOFACIAL DEVELOPMENT PROTEIN 2"/>
    <property type="match status" value="1"/>
</dbReference>
<accession>A0A0J7N5M9</accession>
<reference evidence="2 3" key="1">
    <citation type="submission" date="2015-04" db="EMBL/GenBank/DDBJ databases">
        <title>Lasius niger genome sequencing.</title>
        <authorList>
            <person name="Konorov E.A."/>
            <person name="Nikitin M.A."/>
            <person name="Kirill M.V."/>
            <person name="Chang P."/>
        </authorList>
    </citation>
    <scope>NUCLEOTIDE SEQUENCE [LARGE SCALE GENOMIC DNA]</scope>
    <source>
        <tissue evidence="2">Whole</tissue>
    </source>
</reference>
<keyword evidence="1" id="KW-1133">Transmembrane helix</keyword>
<dbReference type="Gene3D" id="3.60.10.10">
    <property type="entry name" value="Endonuclease/exonuclease/phosphatase"/>
    <property type="match status" value="1"/>
</dbReference>